<evidence type="ECO:0000256" key="1">
    <source>
        <dbReference type="SAM" id="Phobius"/>
    </source>
</evidence>
<sequence length="81" mass="8985">MIIIIIPVLITIIILTLNLFIITIIVHSIIMIPISINSITPSEGWERRDCYIYTEAVEAKSGCPFSSLSIPPTQSLKCLAQ</sequence>
<feature type="transmembrane region" description="Helical" evidence="1">
    <location>
        <begin position="6"/>
        <end position="30"/>
    </location>
</feature>
<comment type="caution">
    <text evidence="2">The sequence shown here is derived from an EMBL/GenBank/DDBJ whole genome shotgun (WGS) entry which is preliminary data.</text>
</comment>
<dbReference type="EMBL" id="BLXT01007613">
    <property type="protein sequence ID" value="GFO40317.1"/>
    <property type="molecule type" value="Genomic_DNA"/>
</dbReference>
<keyword evidence="1" id="KW-1133">Transmembrane helix</keyword>
<dbReference type="Proteomes" id="UP000735302">
    <property type="component" value="Unassembled WGS sequence"/>
</dbReference>
<dbReference type="AlphaFoldDB" id="A0AAV4D844"/>
<evidence type="ECO:0000313" key="3">
    <source>
        <dbReference type="Proteomes" id="UP000735302"/>
    </source>
</evidence>
<organism evidence="2 3">
    <name type="scientific">Plakobranchus ocellatus</name>
    <dbReference type="NCBI Taxonomy" id="259542"/>
    <lineage>
        <taxon>Eukaryota</taxon>
        <taxon>Metazoa</taxon>
        <taxon>Spiralia</taxon>
        <taxon>Lophotrochozoa</taxon>
        <taxon>Mollusca</taxon>
        <taxon>Gastropoda</taxon>
        <taxon>Heterobranchia</taxon>
        <taxon>Euthyneura</taxon>
        <taxon>Panpulmonata</taxon>
        <taxon>Sacoglossa</taxon>
        <taxon>Placobranchoidea</taxon>
        <taxon>Plakobranchidae</taxon>
        <taxon>Plakobranchus</taxon>
    </lineage>
</organism>
<name>A0AAV4D844_9GAST</name>
<proteinExistence type="predicted"/>
<protein>
    <submittedName>
        <fullName evidence="2">Uncharacterized protein</fullName>
    </submittedName>
</protein>
<evidence type="ECO:0000313" key="2">
    <source>
        <dbReference type="EMBL" id="GFO40317.1"/>
    </source>
</evidence>
<keyword evidence="3" id="KW-1185">Reference proteome</keyword>
<accession>A0AAV4D844</accession>
<keyword evidence="1" id="KW-0812">Transmembrane</keyword>
<keyword evidence="1" id="KW-0472">Membrane</keyword>
<reference evidence="2 3" key="1">
    <citation type="journal article" date="2021" name="Elife">
        <title>Chloroplast acquisition without the gene transfer in kleptoplastic sea slugs, Plakobranchus ocellatus.</title>
        <authorList>
            <person name="Maeda T."/>
            <person name="Takahashi S."/>
            <person name="Yoshida T."/>
            <person name="Shimamura S."/>
            <person name="Takaki Y."/>
            <person name="Nagai Y."/>
            <person name="Toyoda A."/>
            <person name="Suzuki Y."/>
            <person name="Arimoto A."/>
            <person name="Ishii H."/>
            <person name="Satoh N."/>
            <person name="Nishiyama T."/>
            <person name="Hasebe M."/>
            <person name="Maruyama T."/>
            <person name="Minagawa J."/>
            <person name="Obokata J."/>
            <person name="Shigenobu S."/>
        </authorList>
    </citation>
    <scope>NUCLEOTIDE SEQUENCE [LARGE SCALE GENOMIC DNA]</scope>
</reference>
<gene>
    <name evidence="2" type="ORF">PoB_006682200</name>
</gene>